<dbReference type="Pfam" id="PF02866">
    <property type="entry name" value="Ldh_1_C"/>
    <property type="match status" value="1"/>
</dbReference>
<feature type="coiled-coil region" evidence="3">
    <location>
        <begin position="163"/>
        <end position="190"/>
    </location>
</feature>
<proteinExistence type="inferred from homology"/>
<evidence type="ECO:0000256" key="1">
    <source>
        <dbReference type="ARBA" id="ARBA00009613"/>
    </source>
</evidence>
<reference evidence="5" key="2">
    <citation type="submission" date="2025-09" db="UniProtKB">
        <authorList>
            <consortium name="Ensembl"/>
        </authorList>
    </citation>
    <scope>IDENTIFICATION</scope>
</reference>
<organism evidence="5 6">
    <name type="scientific">Kryptolebias marmoratus</name>
    <name type="common">Mangrove killifish</name>
    <name type="synonym">Rivulus marmoratus</name>
    <dbReference type="NCBI Taxonomy" id="37003"/>
    <lineage>
        <taxon>Eukaryota</taxon>
        <taxon>Metazoa</taxon>
        <taxon>Chordata</taxon>
        <taxon>Craniata</taxon>
        <taxon>Vertebrata</taxon>
        <taxon>Euteleostomi</taxon>
        <taxon>Actinopterygii</taxon>
        <taxon>Neopterygii</taxon>
        <taxon>Teleostei</taxon>
        <taxon>Neoteleostei</taxon>
        <taxon>Acanthomorphata</taxon>
        <taxon>Ovalentaria</taxon>
        <taxon>Atherinomorphae</taxon>
        <taxon>Cyprinodontiformes</taxon>
        <taxon>Rivulidae</taxon>
        <taxon>Kryptolebias</taxon>
    </lineage>
</organism>
<protein>
    <submittedName>
        <fullName evidence="5">Malate dehydrogenase 1B, NAD (soluble)</fullName>
    </submittedName>
</protein>
<sequence length="485" mass="53895">MAKFVLAGKADCPKYAKAELLADELQHSLPNFRVHKISILPDKWKEWLESTCKTNGWKHEDSPVVWRELVDQGGKGSLLGGLSDFVKHCQDYYGITSDVPTDLMLRVAAENLETKMSLITDEQHRLSLVQPFHIWITGALSLTCQMLIPHLLSVEVFPGITAINLHLLDLEGTKEEMQELQMDVEDLALSTLHQVTVHTGLEQAFQDANVILLLDDFSAQTEDGSDGEKQRRAKATSDRYREYGQLVDERASRQVKVIVSGELSVNLRCLLLAENACSIHGGQFVATATQLEDEARAVIAKEMRVRPSDVTDVFVWGNISGAFFTDLQRAKVFNYRGAVTGPPSFSQPVLELLHDRKWLETDFQQQVHCHRIAVASKSSRPAAVSATNGILRVLKAWCGASGPDEILSVGVLCSGLYGLPDGVVLSVPVRFTDGKWSVLFDVAVDDKLKEKLELYANELLVETSMTKTVTKNLYCTGSTSFKRHK</sequence>
<reference evidence="5" key="1">
    <citation type="submission" date="2025-08" db="UniProtKB">
        <authorList>
            <consortium name="Ensembl"/>
        </authorList>
    </citation>
    <scope>IDENTIFICATION</scope>
</reference>
<dbReference type="PANTHER" id="PTHR23382">
    <property type="entry name" value="MALATE DEHYDROGENASE"/>
    <property type="match status" value="1"/>
</dbReference>
<dbReference type="OMA" id="QHPDVWE"/>
<dbReference type="GO" id="GO:0006108">
    <property type="term" value="P:malate metabolic process"/>
    <property type="evidence" value="ECO:0007669"/>
    <property type="project" value="InterPro"/>
</dbReference>
<comment type="similarity">
    <text evidence="1">Belongs to the LDH/MDH superfamily. MDH type 2 family.</text>
</comment>
<dbReference type="Proteomes" id="UP000264800">
    <property type="component" value="Unplaced"/>
</dbReference>
<dbReference type="FunFam" id="3.40.50.720:FF:000144">
    <property type="entry name" value="Malate dehydrogenase [NADP]"/>
    <property type="match status" value="1"/>
</dbReference>
<evidence type="ECO:0000256" key="3">
    <source>
        <dbReference type="SAM" id="Coils"/>
    </source>
</evidence>
<dbReference type="SUPFAM" id="SSF56327">
    <property type="entry name" value="LDH C-terminal domain-like"/>
    <property type="match status" value="1"/>
</dbReference>
<keyword evidence="2" id="KW-0560">Oxidoreductase</keyword>
<evidence type="ECO:0000256" key="2">
    <source>
        <dbReference type="ARBA" id="ARBA00023002"/>
    </source>
</evidence>
<keyword evidence="3" id="KW-0175">Coiled coil</keyword>
<dbReference type="SUPFAM" id="SSF51735">
    <property type="entry name" value="NAD(P)-binding Rossmann-fold domains"/>
    <property type="match status" value="1"/>
</dbReference>
<evidence type="ECO:0000313" key="5">
    <source>
        <dbReference type="Ensembl" id="ENSKMAP00000026498.1"/>
    </source>
</evidence>
<dbReference type="InterPro" id="IPR022383">
    <property type="entry name" value="Lactate/malate_DH_C"/>
</dbReference>
<dbReference type="Gene3D" id="3.90.110.10">
    <property type="entry name" value="Lactate dehydrogenase/glycoside hydrolase, family 4, C-terminal"/>
    <property type="match status" value="1"/>
</dbReference>
<dbReference type="GO" id="GO:0016615">
    <property type="term" value="F:malate dehydrogenase activity"/>
    <property type="evidence" value="ECO:0007669"/>
    <property type="project" value="InterPro"/>
</dbReference>
<evidence type="ECO:0000259" key="4">
    <source>
        <dbReference type="Pfam" id="PF02866"/>
    </source>
</evidence>
<keyword evidence="6" id="KW-1185">Reference proteome</keyword>
<name>A0A3Q3B9R2_KRYMA</name>
<dbReference type="InterPro" id="IPR010945">
    <property type="entry name" value="Malate_DH_type2"/>
</dbReference>
<dbReference type="GeneTree" id="ENSGT00530000063410"/>
<feature type="domain" description="Lactate/malate dehydrogenase C-terminal" evidence="4">
    <location>
        <begin position="295"/>
        <end position="462"/>
    </location>
</feature>
<dbReference type="GO" id="GO:0016616">
    <property type="term" value="F:oxidoreductase activity, acting on the CH-OH group of donors, NAD or NADP as acceptor"/>
    <property type="evidence" value="ECO:0007669"/>
    <property type="project" value="InterPro"/>
</dbReference>
<dbReference type="Gene3D" id="3.40.50.720">
    <property type="entry name" value="NAD(P)-binding Rossmann-like Domain"/>
    <property type="match status" value="1"/>
</dbReference>
<dbReference type="InterPro" id="IPR015955">
    <property type="entry name" value="Lactate_DH/Glyco_Ohase_4_C"/>
</dbReference>
<evidence type="ECO:0000313" key="6">
    <source>
        <dbReference type="Proteomes" id="UP000264800"/>
    </source>
</evidence>
<dbReference type="AlphaFoldDB" id="A0A3Q3B9R2"/>
<dbReference type="InterPro" id="IPR036291">
    <property type="entry name" value="NAD(P)-bd_dom_sf"/>
</dbReference>
<accession>A0A3Q3B9R2</accession>
<dbReference type="STRING" id="37003.ENSKMAP00000026498"/>
<dbReference type="Ensembl" id="ENSKMAT00000026837.1">
    <property type="protein sequence ID" value="ENSKMAP00000026498.1"/>
    <property type="gene ID" value="ENSKMAG00000019619.1"/>
</dbReference>